<protein>
    <submittedName>
        <fullName evidence="1">Uncharacterized protein</fullName>
    </submittedName>
</protein>
<accession>A0A380XAC0</accession>
<reference evidence="1 2" key="1">
    <citation type="journal article" date="2020" name="G3 (Bethesda)">
        <title>Whole Genome Sequencing and Comparative Genomics of Two Nematicidal Bacillus Strains Reveals a Wide Range of Possible Virulence Factors.</title>
        <authorList>
            <person name="Susic N."/>
            <person name="Janezic S."/>
            <person name="Rupnik M."/>
            <person name="Geric Stare B."/>
        </authorList>
    </citation>
    <scope>NUCLEOTIDE SEQUENCE [LARGE SCALE GENOMIC DNA]</scope>
    <source>
        <strain evidence="1 2">I-1582</strain>
    </source>
</reference>
<sequence length="51" mass="6197">MRLPEDFKRARHKKEEGLSLDQCFSHPIIHREIRGDKVFVPLDLKRIWNQI</sequence>
<comment type="caution">
    <text evidence="1">The sequence shown here is derived from an EMBL/GenBank/DDBJ whole genome shotgun (WGS) entry which is preliminary data.</text>
</comment>
<dbReference type="AlphaFoldDB" id="A0A380XAC0"/>
<evidence type="ECO:0000313" key="2">
    <source>
        <dbReference type="Proteomes" id="UP000465778"/>
    </source>
</evidence>
<name>A0A380XAC0_CYTFI</name>
<organism evidence="1 2">
    <name type="scientific">Cytobacillus firmus</name>
    <name type="common">Bacillus firmus</name>
    <dbReference type="NCBI Taxonomy" id="1399"/>
    <lineage>
        <taxon>Bacteria</taxon>
        <taxon>Bacillati</taxon>
        <taxon>Bacillota</taxon>
        <taxon>Bacilli</taxon>
        <taxon>Bacillales</taxon>
        <taxon>Bacillaceae</taxon>
        <taxon>Cytobacillus</taxon>
    </lineage>
</organism>
<dbReference type="Proteomes" id="UP000465778">
    <property type="component" value="Unassembled WGS sequence"/>
</dbReference>
<gene>
    <name evidence="1" type="ORF">KIS1582_0930</name>
</gene>
<proteinExistence type="predicted"/>
<dbReference type="EMBL" id="VDEM01000006">
    <property type="protein sequence ID" value="KAF0825143.1"/>
    <property type="molecule type" value="Genomic_DNA"/>
</dbReference>
<evidence type="ECO:0000313" key="1">
    <source>
        <dbReference type="EMBL" id="KAF0825143.1"/>
    </source>
</evidence>